<organism evidence="2 3">
    <name type="scientific">Xylocopilactobacillus apicola</name>
    <dbReference type="NCBI Taxonomy" id="2932184"/>
    <lineage>
        <taxon>Bacteria</taxon>
        <taxon>Bacillati</taxon>
        <taxon>Bacillota</taxon>
        <taxon>Bacilli</taxon>
        <taxon>Lactobacillales</taxon>
        <taxon>Lactobacillaceae</taxon>
        <taxon>Xylocopilactobacillus</taxon>
    </lineage>
</organism>
<keyword evidence="1" id="KW-1133">Transmembrane helix</keyword>
<proteinExistence type="predicted"/>
<evidence type="ECO:0008006" key="4">
    <source>
        <dbReference type="Google" id="ProtNLM"/>
    </source>
</evidence>
<keyword evidence="1" id="KW-0812">Transmembrane</keyword>
<reference evidence="2 3" key="1">
    <citation type="journal article" date="2023" name="Microbiol. Spectr.">
        <title>Symbiosis of Carpenter Bees with Uncharacterized Lactic Acid Bacteria Showing NAD Auxotrophy.</title>
        <authorList>
            <person name="Kawasaki S."/>
            <person name="Ozawa K."/>
            <person name="Mori T."/>
            <person name="Yamamoto A."/>
            <person name="Ito M."/>
            <person name="Ohkuma M."/>
            <person name="Sakamoto M."/>
            <person name="Matsutani M."/>
        </authorList>
    </citation>
    <scope>NUCLEOTIDE SEQUENCE [LARGE SCALE GENOMIC DNA]</scope>
    <source>
        <strain evidence="2 3">XA3</strain>
    </source>
</reference>
<accession>A0AAU9D8F4</accession>
<feature type="transmembrane region" description="Helical" evidence="1">
    <location>
        <begin position="26"/>
        <end position="44"/>
    </location>
</feature>
<dbReference type="RefSeq" id="WP_317635691.1">
    <property type="nucleotide sequence ID" value="NZ_AP026802.1"/>
</dbReference>
<evidence type="ECO:0000256" key="1">
    <source>
        <dbReference type="SAM" id="Phobius"/>
    </source>
</evidence>
<sequence>MKQDDKLVKLNKFQSMSNDELSNTNGGITAVLFCALFSIGYRIGADIAKKRRR</sequence>
<keyword evidence="1" id="KW-0472">Membrane</keyword>
<keyword evidence="3" id="KW-1185">Reference proteome</keyword>
<dbReference type="Proteomes" id="UP001321861">
    <property type="component" value="Chromosome"/>
</dbReference>
<gene>
    <name evidence="2" type="ORF">XA3_01860</name>
</gene>
<dbReference type="KEGG" id="xap:XA3_01860"/>
<evidence type="ECO:0000313" key="2">
    <source>
        <dbReference type="EMBL" id="BDR57745.1"/>
    </source>
</evidence>
<name>A0AAU9D8F4_9LACO</name>
<dbReference type="EMBL" id="AP026802">
    <property type="protein sequence ID" value="BDR57745.1"/>
    <property type="molecule type" value="Genomic_DNA"/>
</dbReference>
<protein>
    <recommendedName>
        <fullName evidence="4">Class IIb bacteriocin, lactobin A/cerein 7B family</fullName>
    </recommendedName>
</protein>
<evidence type="ECO:0000313" key="3">
    <source>
        <dbReference type="Proteomes" id="UP001321861"/>
    </source>
</evidence>
<dbReference type="AlphaFoldDB" id="A0AAU9D8F4"/>